<feature type="region of interest" description="Disordered" evidence="1">
    <location>
        <begin position="583"/>
        <end position="602"/>
    </location>
</feature>
<feature type="region of interest" description="Disordered" evidence="1">
    <location>
        <begin position="1"/>
        <end position="186"/>
    </location>
</feature>
<feature type="compositionally biased region" description="Basic and acidic residues" evidence="1">
    <location>
        <begin position="818"/>
        <end position="849"/>
    </location>
</feature>
<organism evidence="3">
    <name type="scientific">Amphora coffeiformis</name>
    <dbReference type="NCBI Taxonomy" id="265554"/>
    <lineage>
        <taxon>Eukaryota</taxon>
        <taxon>Sar</taxon>
        <taxon>Stramenopiles</taxon>
        <taxon>Ochrophyta</taxon>
        <taxon>Bacillariophyta</taxon>
        <taxon>Bacillariophyceae</taxon>
        <taxon>Bacillariophycidae</taxon>
        <taxon>Thalassiophysales</taxon>
        <taxon>Catenulaceae</taxon>
        <taxon>Amphora</taxon>
    </lineage>
</organism>
<dbReference type="InterPro" id="IPR001374">
    <property type="entry name" value="R3H_dom"/>
</dbReference>
<evidence type="ECO:0000313" key="3">
    <source>
        <dbReference type="EMBL" id="CAE0407286.1"/>
    </source>
</evidence>
<dbReference type="SUPFAM" id="SSF82708">
    <property type="entry name" value="R3H domain"/>
    <property type="match status" value="1"/>
</dbReference>
<feature type="region of interest" description="Disordered" evidence="1">
    <location>
        <begin position="261"/>
        <end position="293"/>
    </location>
</feature>
<feature type="compositionally biased region" description="Low complexity" evidence="1">
    <location>
        <begin position="132"/>
        <end position="141"/>
    </location>
</feature>
<feature type="region of interest" description="Disordered" evidence="1">
    <location>
        <begin position="413"/>
        <end position="433"/>
    </location>
</feature>
<dbReference type="AlphaFoldDB" id="A0A7S3L0V1"/>
<evidence type="ECO:0000256" key="1">
    <source>
        <dbReference type="SAM" id="MobiDB-lite"/>
    </source>
</evidence>
<feature type="compositionally biased region" description="Low complexity" evidence="1">
    <location>
        <begin position="509"/>
        <end position="518"/>
    </location>
</feature>
<dbReference type="Gene3D" id="3.30.1370.50">
    <property type="entry name" value="R3H-like domain"/>
    <property type="match status" value="1"/>
</dbReference>
<dbReference type="Pfam" id="PF01424">
    <property type="entry name" value="R3H"/>
    <property type="match status" value="1"/>
</dbReference>
<dbReference type="EMBL" id="HBIM01006009">
    <property type="protein sequence ID" value="CAE0407286.1"/>
    <property type="molecule type" value="Transcribed_RNA"/>
</dbReference>
<evidence type="ECO:0000259" key="2">
    <source>
        <dbReference type="PROSITE" id="PS51061"/>
    </source>
</evidence>
<name>A0A7S3L0V1_9STRA</name>
<accession>A0A7S3L0V1</accession>
<feature type="region of interest" description="Disordered" evidence="1">
    <location>
        <begin position="509"/>
        <end position="534"/>
    </location>
</feature>
<feature type="compositionally biased region" description="Low complexity" evidence="1">
    <location>
        <begin position="413"/>
        <end position="430"/>
    </location>
</feature>
<protein>
    <recommendedName>
        <fullName evidence="2">R3H domain-containing protein</fullName>
    </recommendedName>
</protein>
<feature type="compositionally biased region" description="Basic residues" evidence="1">
    <location>
        <begin position="164"/>
        <end position="179"/>
    </location>
</feature>
<sequence>MSSVATSSVNNNNNARRNSATMLSRQSSSAGSSSIDSSSLTPSQTIRSGNNKKNKKNKQKPDNTTTTTTTNGDAKQAPTTTIPAAENNTNNANAPPAAEADNNNNSQKKNANQRSRQRRRNTNHKKKDKTTTTENSNETTTAVDSKPPAATDAAATAANNTNATKKKRHHRRKKNTQQHRHNDAKRYPWRACIPEHAVDPITLEPLDELLYPPFALAAHEPYTPVPEWPVMAKTDNNMSPQQLEEERQRRILQEQWGQALARNKKDSNNNNNNDTQEEKDADETVATTTTDPKERHYNLYDGRALAYYMVQQLQFIDPLNRRDLTRDELLNLDHYLRRHGFVHLNVTEAYDAKGITLSTAGAAAHTAAGRAQMLQQEANVLLQALFQGASVTAVRGNSNTNTNTNSLARQYQSYAQQQQHPPRQQQQQQSSATVFPDTVDHGIYGDLGGILVIDDDMNPGLRGDAPVFEPSSSTTGTQSGSLWSASHIASRHNHAARLQAQEFPSLAATAEPATPQQPLKKKNHLPKAKTLAKISGVVKQTTEEEKQKQWEAREAMKRKAALSNLTFGSNVVALNSNLQQPSMSATVAPATTTTTTTQQPTEGQIERNKALADALGVVPATMRRQESLNSGWARITDPLKEFGEELQATIYPDSIIMQARERMGLVLKMEKKWKTFLEDDKASSLPLTPMDRPTRTFVHHYSDFWNLNTESYDPEPRRYIQCSKTRETMAPYPLLSVAARNWTGPRIAPLPTAPQAVRSVPDPPLQRQPLSLKTSHVVAATSADVTTTVSAAERPKLQLQPRTAPLELPPPPPPEPSFDAREALRMQQERMQEKARQDQEMLKAKRKALESAFASDSEDDDGDNRSSASWDSDEWVEQEPLYKGDDE</sequence>
<feature type="compositionally biased region" description="Low complexity" evidence="1">
    <location>
        <begin position="471"/>
        <end position="481"/>
    </location>
</feature>
<feature type="domain" description="R3H" evidence="2">
    <location>
        <begin position="663"/>
        <end position="726"/>
    </location>
</feature>
<dbReference type="PANTHER" id="PTHR16148">
    <property type="entry name" value="NF-KAPPA-B-REPRESSING FACTOR-RELATED"/>
    <property type="match status" value="1"/>
</dbReference>
<dbReference type="InterPro" id="IPR036867">
    <property type="entry name" value="R3H_dom_sf"/>
</dbReference>
<feature type="compositionally biased region" description="Low complexity" evidence="1">
    <location>
        <begin position="62"/>
        <end position="114"/>
    </location>
</feature>
<feature type="compositionally biased region" description="Low complexity" evidence="1">
    <location>
        <begin position="149"/>
        <end position="163"/>
    </location>
</feature>
<dbReference type="PROSITE" id="PS51061">
    <property type="entry name" value="R3H"/>
    <property type="match status" value="1"/>
</dbReference>
<dbReference type="PANTHER" id="PTHR16148:SF14">
    <property type="entry name" value="MYND-TYPE DOMAIN-CONTAINING PROTEIN"/>
    <property type="match status" value="1"/>
</dbReference>
<feature type="compositionally biased region" description="Basic residues" evidence="1">
    <location>
        <begin position="115"/>
        <end position="128"/>
    </location>
</feature>
<reference evidence="3" key="1">
    <citation type="submission" date="2021-01" db="EMBL/GenBank/DDBJ databases">
        <authorList>
            <person name="Corre E."/>
            <person name="Pelletier E."/>
            <person name="Niang G."/>
            <person name="Scheremetjew M."/>
            <person name="Finn R."/>
            <person name="Kale V."/>
            <person name="Holt S."/>
            <person name="Cochrane G."/>
            <person name="Meng A."/>
            <person name="Brown T."/>
            <person name="Cohen L."/>
        </authorList>
    </citation>
    <scope>NUCLEOTIDE SEQUENCE</scope>
    <source>
        <strain evidence="3">CCMP127</strain>
    </source>
</reference>
<feature type="compositionally biased region" description="Low complexity" evidence="1">
    <location>
        <begin position="1"/>
        <end position="43"/>
    </location>
</feature>
<feature type="compositionally biased region" description="Low complexity" evidence="1">
    <location>
        <begin position="585"/>
        <end position="601"/>
    </location>
</feature>
<feature type="compositionally biased region" description="Pro residues" evidence="1">
    <location>
        <begin position="807"/>
        <end position="816"/>
    </location>
</feature>
<dbReference type="GO" id="GO:0003676">
    <property type="term" value="F:nucleic acid binding"/>
    <property type="evidence" value="ECO:0007669"/>
    <property type="project" value="UniProtKB-UniRule"/>
</dbReference>
<proteinExistence type="predicted"/>
<gene>
    <name evidence="3" type="ORF">ACOF00016_LOCUS5113</name>
</gene>
<feature type="region of interest" description="Disordered" evidence="1">
    <location>
        <begin position="789"/>
        <end position="887"/>
    </location>
</feature>
<feature type="region of interest" description="Disordered" evidence="1">
    <location>
        <begin position="462"/>
        <end position="481"/>
    </location>
</feature>